<evidence type="ECO:0000313" key="4">
    <source>
        <dbReference type="WBParaSite" id="HPLM_0001181901-mRNA-1"/>
    </source>
</evidence>
<dbReference type="WBParaSite" id="HPLM_0001181901-mRNA-1">
    <property type="protein sequence ID" value="HPLM_0001181901-mRNA-1"/>
    <property type="gene ID" value="HPLM_0001181901"/>
</dbReference>
<dbReference type="STRING" id="6290.A0A0N4WL20"/>
<feature type="region of interest" description="Disordered" evidence="1">
    <location>
        <begin position="192"/>
        <end position="249"/>
    </location>
</feature>
<reference evidence="2 3" key="2">
    <citation type="submission" date="2018-11" db="EMBL/GenBank/DDBJ databases">
        <authorList>
            <consortium name="Pathogen Informatics"/>
        </authorList>
    </citation>
    <scope>NUCLEOTIDE SEQUENCE [LARGE SCALE GENOMIC DNA]</scope>
    <source>
        <strain evidence="2 3">MHpl1</strain>
    </source>
</reference>
<dbReference type="SUPFAM" id="SSF144000">
    <property type="entry name" value="Oxysterol-binding protein-like"/>
    <property type="match status" value="2"/>
</dbReference>
<reference evidence="4" key="1">
    <citation type="submission" date="2016-04" db="UniProtKB">
        <authorList>
            <consortium name="WormBaseParasite"/>
        </authorList>
    </citation>
    <scope>IDENTIFICATION</scope>
</reference>
<evidence type="ECO:0000313" key="2">
    <source>
        <dbReference type="EMBL" id="VDO43910.1"/>
    </source>
</evidence>
<sequence length="650" mass="74038">MGIVGSSDRSGSSDSVSTANDFSQWETYDVWARTIDKIQQTQGFTLEMLDRISMKARQMRIIAEELNELAENIMRQTLDKETRTKLAESITSALNSISNMECSMNETFDVYPFACEVDATSKIDIPQSSYEFDDSEFLGHDSRVPMMLHSLKATINVEQKKARVIRRAFESLGKKILPLLPQRSDTTQKSIAVPSLSQQRQEDKTQQSGDFGISPRSNIEHRAKASNEGQSANTKTRRERRKVLPAQQSPSESISFAALGRMIVQRTGVPITHYEPLTALQLLCEELRHSKLLNRACTKAKAEERMVYVAAFAVSPYPNSTGRFRKFFNPLLGETYEYEQEDFKYHGEQVCHHPAVSAVHAEGNGWTWFQTFSAEITWNAWAQTCEFAPERPVRLQLNGEDYRWNKISLQYSKPRITGIGTVPSPEKITNKLLFSASWGADDAKCITTRIENLIYAPEQRKLYHEGTIKVKCSNGVSATIHVDKNKELSGEVVDAKGAIFCRFSGRWDEHFTREMNSGEKEQLIVVGNTPLHPQYFGFSDFTMGLNELYPEDRASLPPTDSRLRPDVRNLEDGKLDDAVAYKYELEKAQRARAVDEKAHKPLWFVEKMDEFSNTDIYVTNGKYWQAKGEKFEQQKKNNAFIPIFNVSITR</sequence>
<dbReference type="GO" id="GO:0005886">
    <property type="term" value="C:plasma membrane"/>
    <property type="evidence" value="ECO:0007669"/>
    <property type="project" value="TreeGrafter"/>
</dbReference>
<proteinExistence type="predicted"/>
<dbReference type="GO" id="GO:0005829">
    <property type="term" value="C:cytosol"/>
    <property type="evidence" value="ECO:0007669"/>
    <property type="project" value="TreeGrafter"/>
</dbReference>
<dbReference type="OMA" id="WARTIDK"/>
<dbReference type="Proteomes" id="UP000268014">
    <property type="component" value="Unassembled WGS sequence"/>
</dbReference>
<dbReference type="AlphaFoldDB" id="A0A0N4WL20"/>
<dbReference type="GO" id="GO:0015485">
    <property type="term" value="F:cholesterol binding"/>
    <property type="evidence" value="ECO:0007669"/>
    <property type="project" value="TreeGrafter"/>
</dbReference>
<keyword evidence="3" id="KW-1185">Reference proteome</keyword>
<protein>
    <submittedName>
        <fullName evidence="4">Oxysterol-binding protein</fullName>
    </submittedName>
</protein>
<evidence type="ECO:0000313" key="3">
    <source>
        <dbReference type="Proteomes" id="UP000268014"/>
    </source>
</evidence>
<accession>A0A0N4WL20</accession>
<dbReference type="Pfam" id="PF01237">
    <property type="entry name" value="Oxysterol_BP"/>
    <property type="match status" value="2"/>
</dbReference>
<evidence type="ECO:0000256" key="1">
    <source>
        <dbReference type="SAM" id="MobiDB-lite"/>
    </source>
</evidence>
<dbReference type="InterPro" id="IPR000648">
    <property type="entry name" value="Oxysterol-bd"/>
</dbReference>
<dbReference type="PANTHER" id="PTHR10972">
    <property type="entry name" value="OXYSTEROL-BINDING PROTEIN-RELATED"/>
    <property type="match status" value="1"/>
</dbReference>
<organism evidence="4">
    <name type="scientific">Haemonchus placei</name>
    <name type="common">Barber's pole worm</name>
    <dbReference type="NCBI Taxonomy" id="6290"/>
    <lineage>
        <taxon>Eukaryota</taxon>
        <taxon>Metazoa</taxon>
        <taxon>Ecdysozoa</taxon>
        <taxon>Nematoda</taxon>
        <taxon>Chromadorea</taxon>
        <taxon>Rhabditida</taxon>
        <taxon>Rhabditina</taxon>
        <taxon>Rhabditomorpha</taxon>
        <taxon>Strongyloidea</taxon>
        <taxon>Trichostrongylidae</taxon>
        <taxon>Haemonchus</taxon>
    </lineage>
</organism>
<dbReference type="GO" id="GO:0097038">
    <property type="term" value="C:perinuclear endoplasmic reticulum"/>
    <property type="evidence" value="ECO:0007669"/>
    <property type="project" value="TreeGrafter"/>
</dbReference>
<dbReference type="OrthoDB" id="1854502at2759"/>
<dbReference type="EMBL" id="UZAF01017672">
    <property type="protein sequence ID" value="VDO43910.1"/>
    <property type="molecule type" value="Genomic_DNA"/>
</dbReference>
<dbReference type="Gene3D" id="2.40.160.120">
    <property type="match status" value="1"/>
</dbReference>
<dbReference type="InterPro" id="IPR037239">
    <property type="entry name" value="OSBP_sf"/>
</dbReference>
<gene>
    <name evidence="2" type="ORF">HPLM_LOCUS11811</name>
</gene>
<name>A0A0N4WL20_HAEPC</name>
<dbReference type="PANTHER" id="PTHR10972:SF203">
    <property type="entry name" value="OXYSTEROL-BINDING PROTEIN HOMOLOG 3"/>
    <property type="match status" value="1"/>
</dbReference>